<evidence type="ECO:0008006" key="2">
    <source>
        <dbReference type="Google" id="ProtNLM"/>
    </source>
</evidence>
<dbReference type="EMBL" id="BARS01028634">
    <property type="protein sequence ID" value="GAG10754.1"/>
    <property type="molecule type" value="Genomic_DNA"/>
</dbReference>
<name>X0UY30_9ZZZZ</name>
<protein>
    <recommendedName>
        <fullName evidence="2">Toprim domain-containing protein</fullName>
    </recommendedName>
</protein>
<feature type="non-terminal residue" evidence="1">
    <location>
        <position position="264"/>
    </location>
</feature>
<accession>X0UY30</accession>
<sequence>VTAARAVVKNEIQTATGLPWEAFFPDRTSAKPRQKAKAAPTGPRQMIALHPYQDERSQDVFYKVRYDRGPKCQYYRQGKNGEKIWGLADDTPRIPYKLPELLAAASNTWIYVTEGEKNADDLIKRGLIATTNREGAGKWHADYDRYFEGRRVAILGDYDRLGQKHVQIVARHLHGIAKELRIVGLTDMPSLDNLPDSGGRDVSDWLDAGHTVTELQDLTEHTPAYEPPVESTEQEPVADAFPSTDYGNAEQFVSQHGQNARWCG</sequence>
<proteinExistence type="predicted"/>
<feature type="non-terminal residue" evidence="1">
    <location>
        <position position="1"/>
    </location>
</feature>
<evidence type="ECO:0000313" key="1">
    <source>
        <dbReference type="EMBL" id="GAG10754.1"/>
    </source>
</evidence>
<reference evidence="1" key="1">
    <citation type="journal article" date="2014" name="Front. Microbiol.">
        <title>High frequency of phylogenetically diverse reductive dehalogenase-homologous genes in deep subseafloor sedimentary metagenomes.</title>
        <authorList>
            <person name="Kawai M."/>
            <person name="Futagami T."/>
            <person name="Toyoda A."/>
            <person name="Takaki Y."/>
            <person name="Nishi S."/>
            <person name="Hori S."/>
            <person name="Arai W."/>
            <person name="Tsubouchi T."/>
            <person name="Morono Y."/>
            <person name="Uchiyama I."/>
            <person name="Ito T."/>
            <person name="Fujiyama A."/>
            <person name="Inagaki F."/>
            <person name="Takami H."/>
        </authorList>
    </citation>
    <scope>NUCLEOTIDE SEQUENCE</scope>
    <source>
        <strain evidence="1">Expedition CK06-06</strain>
    </source>
</reference>
<comment type="caution">
    <text evidence="1">The sequence shown here is derived from an EMBL/GenBank/DDBJ whole genome shotgun (WGS) entry which is preliminary data.</text>
</comment>
<gene>
    <name evidence="1" type="ORF">S01H1_44856</name>
</gene>
<dbReference type="AlphaFoldDB" id="X0UY30"/>
<organism evidence="1">
    <name type="scientific">marine sediment metagenome</name>
    <dbReference type="NCBI Taxonomy" id="412755"/>
    <lineage>
        <taxon>unclassified sequences</taxon>
        <taxon>metagenomes</taxon>
        <taxon>ecological metagenomes</taxon>
    </lineage>
</organism>